<name>H0E3B2_9ACTN</name>
<accession>H0E3B2</accession>
<evidence type="ECO:0000313" key="1">
    <source>
        <dbReference type="EMBL" id="EHN11836.1"/>
    </source>
</evidence>
<comment type="caution">
    <text evidence="1">The sequence shown here is derived from an EMBL/GenBank/DDBJ whole genome shotgun (WGS) entry which is preliminary data.</text>
</comment>
<evidence type="ECO:0000313" key="2">
    <source>
        <dbReference type="Proteomes" id="UP000005143"/>
    </source>
</evidence>
<dbReference type="EMBL" id="AGUD01000063">
    <property type="protein sequence ID" value="EHN11836.1"/>
    <property type="molecule type" value="Genomic_DNA"/>
</dbReference>
<dbReference type="Proteomes" id="UP000005143">
    <property type="component" value="Unassembled WGS sequence"/>
</dbReference>
<dbReference type="AlphaFoldDB" id="H0E3B2"/>
<gene>
    <name evidence="1" type="ORF">PAI11_12800</name>
</gene>
<sequence>MIALRPEDPDAARALVDAWAAIGCGVLEPRPAPRLGGPA</sequence>
<reference evidence="1 2" key="1">
    <citation type="journal article" date="2013" name="Biodegradation">
        <title>Quantitative proteomic analysis of ibuprofen-degrading Patulibacter sp. strain I11.</title>
        <authorList>
            <person name="Almeida B."/>
            <person name="Kjeldal H."/>
            <person name="Lolas I."/>
            <person name="Knudsen A.D."/>
            <person name="Carvalho G."/>
            <person name="Nielsen K.L."/>
            <person name="Barreto Crespo M.T."/>
            <person name="Stensballe A."/>
            <person name="Nielsen J.L."/>
        </authorList>
    </citation>
    <scope>NUCLEOTIDE SEQUENCE [LARGE SCALE GENOMIC DNA]</scope>
    <source>
        <strain evidence="1 2">I11</strain>
    </source>
</reference>
<protein>
    <submittedName>
        <fullName evidence="1">Uncharacterized protein</fullName>
    </submittedName>
</protein>
<keyword evidence="2" id="KW-1185">Reference proteome</keyword>
<proteinExistence type="predicted"/>
<organism evidence="1 2">
    <name type="scientific">Patulibacter medicamentivorans</name>
    <dbReference type="NCBI Taxonomy" id="1097667"/>
    <lineage>
        <taxon>Bacteria</taxon>
        <taxon>Bacillati</taxon>
        <taxon>Actinomycetota</taxon>
        <taxon>Thermoleophilia</taxon>
        <taxon>Solirubrobacterales</taxon>
        <taxon>Patulibacteraceae</taxon>
        <taxon>Patulibacter</taxon>
    </lineage>
</organism>